<keyword evidence="1" id="KW-0812">Transmembrane</keyword>
<evidence type="ECO:0000256" key="1">
    <source>
        <dbReference type="SAM" id="Phobius"/>
    </source>
</evidence>
<comment type="caution">
    <text evidence="2">The sequence shown here is derived from an EMBL/GenBank/DDBJ whole genome shotgun (WGS) entry which is preliminary data.</text>
</comment>
<gene>
    <name evidence="2" type="ORF">J8F10_01395</name>
</gene>
<accession>A0ABS5BJS7</accession>
<dbReference type="RefSeq" id="WP_210651971.1">
    <property type="nucleotide sequence ID" value="NZ_JAGKQQ010000001.1"/>
</dbReference>
<evidence type="ECO:0000313" key="2">
    <source>
        <dbReference type="EMBL" id="MBP3953957.1"/>
    </source>
</evidence>
<keyword evidence="1" id="KW-0472">Membrane</keyword>
<proteinExistence type="predicted"/>
<dbReference type="Proteomes" id="UP000676565">
    <property type="component" value="Unassembled WGS sequence"/>
</dbReference>
<name>A0ABS5BJS7_9BACT</name>
<protein>
    <submittedName>
        <fullName evidence="2">Uncharacterized protein</fullName>
    </submittedName>
</protein>
<sequence length="99" mass="10522">MTELCRCWSCKGNLEPAQQLRFLVETDNLDNPAYLARIRALPAVNGRPVPVCKACQTRIESAPRRPVAKPKPAAVSGLLGALGALSVGLLISGIFAPRG</sequence>
<organism evidence="2 3">
    <name type="scientific">Gemmata palustris</name>
    <dbReference type="NCBI Taxonomy" id="2822762"/>
    <lineage>
        <taxon>Bacteria</taxon>
        <taxon>Pseudomonadati</taxon>
        <taxon>Planctomycetota</taxon>
        <taxon>Planctomycetia</taxon>
        <taxon>Gemmatales</taxon>
        <taxon>Gemmataceae</taxon>
        <taxon>Gemmata</taxon>
    </lineage>
</organism>
<evidence type="ECO:0000313" key="3">
    <source>
        <dbReference type="Proteomes" id="UP000676565"/>
    </source>
</evidence>
<keyword evidence="3" id="KW-1185">Reference proteome</keyword>
<keyword evidence="1" id="KW-1133">Transmembrane helix</keyword>
<reference evidence="2 3" key="1">
    <citation type="submission" date="2021-04" db="EMBL/GenBank/DDBJ databases">
        <authorList>
            <person name="Ivanova A."/>
        </authorList>
    </citation>
    <scope>NUCLEOTIDE SEQUENCE [LARGE SCALE GENOMIC DNA]</scope>
    <source>
        <strain evidence="2 3">G18</strain>
    </source>
</reference>
<feature type="transmembrane region" description="Helical" evidence="1">
    <location>
        <begin position="73"/>
        <end position="96"/>
    </location>
</feature>
<dbReference type="EMBL" id="JAGKQQ010000001">
    <property type="protein sequence ID" value="MBP3953957.1"/>
    <property type="molecule type" value="Genomic_DNA"/>
</dbReference>